<dbReference type="Proteomes" id="UP000284689">
    <property type="component" value="Unassembled WGS sequence"/>
</dbReference>
<name>A0A414FGD7_9BACE</name>
<evidence type="ECO:0000313" key="2">
    <source>
        <dbReference type="Proteomes" id="UP000284689"/>
    </source>
</evidence>
<sequence>MRLESWSSNGDLHDGSTERRLTLAEVEPSNGFGNWLTDVGHHFRLIVFYAMPEVTTFLGGYASGLLRVGDTKQSPADRLWL</sequence>
<dbReference type="RefSeq" id="WP_122140771.1">
    <property type="nucleotide sequence ID" value="NZ_JADNGD010000002.1"/>
</dbReference>
<organism evidence="1 2">
    <name type="scientific">Bacteroides caccae</name>
    <dbReference type="NCBI Taxonomy" id="47678"/>
    <lineage>
        <taxon>Bacteria</taxon>
        <taxon>Pseudomonadati</taxon>
        <taxon>Bacteroidota</taxon>
        <taxon>Bacteroidia</taxon>
        <taxon>Bacteroidales</taxon>
        <taxon>Bacteroidaceae</taxon>
        <taxon>Bacteroides</taxon>
    </lineage>
</organism>
<dbReference type="EMBL" id="QSJD01000028">
    <property type="protein sequence ID" value="RHD45799.1"/>
    <property type="molecule type" value="Genomic_DNA"/>
</dbReference>
<proteinExistence type="predicted"/>
<dbReference type="AlphaFoldDB" id="A0A414FGD7"/>
<evidence type="ECO:0000313" key="1">
    <source>
        <dbReference type="EMBL" id="RHD45799.1"/>
    </source>
</evidence>
<comment type="caution">
    <text evidence="1">The sequence shown here is derived from an EMBL/GenBank/DDBJ whole genome shotgun (WGS) entry which is preliminary data.</text>
</comment>
<accession>A0A414FGD7</accession>
<protein>
    <submittedName>
        <fullName evidence="1">Uncharacterized protein</fullName>
    </submittedName>
</protein>
<gene>
    <name evidence="1" type="ORF">DW794_15625</name>
</gene>
<reference evidence="1 2" key="1">
    <citation type="submission" date="2018-08" db="EMBL/GenBank/DDBJ databases">
        <title>A genome reference for cultivated species of the human gut microbiota.</title>
        <authorList>
            <person name="Zou Y."/>
            <person name="Xue W."/>
            <person name="Luo G."/>
        </authorList>
    </citation>
    <scope>NUCLEOTIDE SEQUENCE [LARGE SCALE GENOMIC DNA]</scope>
    <source>
        <strain evidence="1 2">AM31-16AC</strain>
    </source>
</reference>